<evidence type="ECO:0000313" key="2">
    <source>
        <dbReference type="Proteomes" id="UP001142055"/>
    </source>
</evidence>
<dbReference type="Proteomes" id="UP001142055">
    <property type="component" value="Chromosome 1"/>
</dbReference>
<dbReference type="Gene3D" id="1.10.10.750">
    <property type="entry name" value="Ypt/Rab-GAP domain of gyp1p, domain 1"/>
    <property type="match status" value="1"/>
</dbReference>
<sequence length="335" mass="38404">MSEGDRNFRYGYYEKVGFGGIEEILLREKPPDLLAGLSQLTSRSALSPIHRKRVWQLLLDVTHADNRITEARINIQRQTFWDIVEALETMMLTNFPLNSNECPDISIDEHSKLLVMVFLFETKQLKLNIINQFNQYEVINFLCVSKVFTKEFVLTNTPHSLEDAYSILKNFLSLVQTNMSMLIDTYDKFIQTIAKDDHLLHNHLVKNGIIKSFPLNGANTATSNGLYGSASSSSSSSHSSSQITTFSTFPCETWEHQNYTLKSKICTYRPMVTWFVRFFSDIIHHSFLIRIFDKVIGYLLHGSRPFYVLLSVGKALIAHPNSTNVPMKSYILIID</sequence>
<keyword evidence="2" id="KW-1185">Reference proteome</keyword>
<comment type="caution">
    <text evidence="1">The sequence shown here is derived from an EMBL/GenBank/DDBJ whole genome shotgun (WGS) entry which is preliminary data.</text>
</comment>
<organism evidence="1 2">
    <name type="scientific">Blomia tropicalis</name>
    <name type="common">Mite</name>
    <dbReference type="NCBI Taxonomy" id="40697"/>
    <lineage>
        <taxon>Eukaryota</taxon>
        <taxon>Metazoa</taxon>
        <taxon>Ecdysozoa</taxon>
        <taxon>Arthropoda</taxon>
        <taxon>Chelicerata</taxon>
        <taxon>Arachnida</taxon>
        <taxon>Acari</taxon>
        <taxon>Acariformes</taxon>
        <taxon>Sarcoptiformes</taxon>
        <taxon>Astigmata</taxon>
        <taxon>Glycyphagoidea</taxon>
        <taxon>Echimyopodidae</taxon>
        <taxon>Blomia</taxon>
    </lineage>
</organism>
<accession>A0A9Q0MGY1</accession>
<name>A0A9Q0MGY1_BLOTA</name>
<dbReference type="OMA" id="NFRYGYY"/>
<gene>
    <name evidence="1" type="ORF">RDWZM_003864</name>
</gene>
<dbReference type="EMBL" id="JAPWDV010000001">
    <property type="protein sequence ID" value="KAJ6225319.1"/>
    <property type="molecule type" value="Genomic_DNA"/>
</dbReference>
<dbReference type="GO" id="GO:0005096">
    <property type="term" value="F:GTPase activator activity"/>
    <property type="evidence" value="ECO:0007669"/>
    <property type="project" value="TreeGrafter"/>
</dbReference>
<dbReference type="PANTHER" id="PTHR13530:SF3">
    <property type="entry name" value="TBC1 DOMAIN FAMILY MEMBER 7"/>
    <property type="match status" value="1"/>
</dbReference>
<dbReference type="InterPro" id="IPR039842">
    <property type="entry name" value="TBC1D7"/>
</dbReference>
<reference evidence="1" key="1">
    <citation type="submission" date="2022-12" db="EMBL/GenBank/DDBJ databases">
        <title>Genome assemblies of Blomia tropicalis.</title>
        <authorList>
            <person name="Cui Y."/>
        </authorList>
    </citation>
    <scope>NUCLEOTIDE SEQUENCE</scope>
    <source>
        <tissue evidence="1">Adult mites</tissue>
    </source>
</reference>
<proteinExistence type="predicted"/>
<evidence type="ECO:0000313" key="1">
    <source>
        <dbReference type="EMBL" id="KAJ6225319.1"/>
    </source>
</evidence>
<protein>
    <recommendedName>
        <fullName evidence="3">TBC1 domain family member 7</fullName>
    </recommendedName>
</protein>
<dbReference type="PANTHER" id="PTHR13530">
    <property type="entry name" value="TBC1 DOMAIN FAMILY MEMBER 7"/>
    <property type="match status" value="1"/>
</dbReference>
<dbReference type="GO" id="GO:0032007">
    <property type="term" value="P:negative regulation of TOR signaling"/>
    <property type="evidence" value="ECO:0007669"/>
    <property type="project" value="TreeGrafter"/>
</dbReference>
<evidence type="ECO:0008006" key="3">
    <source>
        <dbReference type="Google" id="ProtNLM"/>
    </source>
</evidence>
<dbReference type="AlphaFoldDB" id="A0A9Q0MGY1"/>